<name>A0A1X0QFH9_9MICR</name>
<dbReference type="VEuPathDB" id="MicrosporidiaDB:HERIO_1961"/>
<comment type="caution">
    <text evidence="1">The sequence shown here is derived from an EMBL/GenBank/DDBJ whole genome shotgun (WGS) entry which is preliminary data.</text>
</comment>
<dbReference type="AlphaFoldDB" id="A0A1X0QFH9"/>
<evidence type="ECO:0000313" key="2">
    <source>
        <dbReference type="Proteomes" id="UP000192501"/>
    </source>
</evidence>
<proteinExistence type="predicted"/>
<dbReference type="VEuPathDB" id="MicrosporidiaDB:A0H76_2306"/>
<evidence type="ECO:0000313" key="1">
    <source>
        <dbReference type="EMBL" id="ORD98539.1"/>
    </source>
</evidence>
<organism evidence="1 2">
    <name type="scientific">Hepatospora eriocheir</name>
    <dbReference type="NCBI Taxonomy" id="1081669"/>
    <lineage>
        <taxon>Eukaryota</taxon>
        <taxon>Fungi</taxon>
        <taxon>Fungi incertae sedis</taxon>
        <taxon>Microsporidia</taxon>
        <taxon>Hepatosporidae</taxon>
        <taxon>Hepatospora</taxon>
    </lineage>
</organism>
<sequence>MILKLVKILKESFMKTIASYYVENEMTKDEARAILNSNNDENDLVDNFNRLYTINYKSKYLQKIIKNAHNLIKE</sequence>
<accession>A0A1X0QFH9</accession>
<protein>
    <submittedName>
        <fullName evidence="1">Uncharacterized protein</fullName>
    </submittedName>
</protein>
<gene>
    <name evidence="1" type="ORF">A0H76_2306</name>
</gene>
<dbReference type="InterPro" id="IPR036869">
    <property type="entry name" value="J_dom_sf"/>
</dbReference>
<dbReference type="EMBL" id="LTAI01000605">
    <property type="protein sequence ID" value="ORD98539.1"/>
    <property type="molecule type" value="Genomic_DNA"/>
</dbReference>
<reference evidence="1 2" key="1">
    <citation type="journal article" date="2017" name="Environ. Microbiol.">
        <title>Decay of the glycolytic pathway and adaptation to intranuclear parasitism within Enterocytozoonidae microsporidia.</title>
        <authorList>
            <person name="Wiredu Boakye D."/>
            <person name="Jaroenlak P."/>
            <person name="Prachumwat A."/>
            <person name="Williams T.A."/>
            <person name="Bateman K.S."/>
            <person name="Itsathitphaisarn O."/>
            <person name="Sritunyalucksana K."/>
            <person name="Paszkiewicz K.H."/>
            <person name="Moore K.A."/>
            <person name="Stentiford G.D."/>
            <person name="Williams B.A."/>
        </authorList>
    </citation>
    <scope>NUCLEOTIDE SEQUENCE [LARGE SCALE GENOMIC DNA]</scope>
    <source>
        <strain evidence="2">canceri</strain>
    </source>
</reference>
<dbReference type="Gene3D" id="1.10.287.110">
    <property type="entry name" value="DnaJ domain"/>
    <property type="match status" value="1"/>
</dbReference>
<dbReference type="Proteomes" id="UP000192501">
    <property type="component" value="Unassembled WGS sequence"/>
</dbReference>